<evidence type="ECO:0000313" key="3">
    <source>
        <dbReference type="Proteomes" id="UP000215902"/>
    </source>
</evidence>
<accession>A0A267EWQ4</accession>
<sequence>DTANYSQPKGPHEPYDARPPVYSSFHAEHCAESLTAVLRSNPDRVAEFCDRFRGRRLPQALRQFVWREGLFKAERKRSGQWNVERFFRERFGKTVARGVGELKIKRATQSPINNLLENAVIETYEKTSATKELNNSLFLTEAVRVLNVLYVYDRSYEPFLILWLVPLQVAFRDEASATDLGEQVYELAMLLSLLHQGTYPGWSTVFAIAERSLELVKEADPEFHAHLIDIATKNIDANLKDFMVQVIHEEFERAQSLLRTHSDSPRQQRLSKNVLVNPAIFLRKWIGEGFVGVLGLHAAMFYWDQCFLTDFASATIEDAALAALFLLRDRFMSAQDYPQMKSVFLNGPREIYTADFIRAWCHLQDRGDPSLVPEMNRRKLEEPPPPDPEVGSPTPVPATPLQPIPLPGLWIDLVSLKLQLMKDGARQKLLASSFSEKHLTVEIRRRYGAVGINSHLLRQRGELKPIEDQTEFRTLQLPYDDKCDFPEVDVAQYDLESDMGALPYLLVQLRYEPPDSDPVILGWARVTPYERLSNGQFDAVKRFRITCPIYPGHLPDDPLGWQPGELPDFDEDDPEERQQAADYRDGLVNAYLGDFSEISLHGYPISEAPSPLVILPPPQEEPAKEKTPSPLPPPLETPPPAEEPEPVRQPKNIPRRHWTIHDPAIEKTYPQATATNQPFDVYIDQIRYMFDGITIVKLTGRFLNTGHDTEIPDILLVPNPKLSPRNLNFFAGQRVQITASDAMNLGKDSALVIRVYTLIKPDLEMVVVGTCVLPIFDNKGRLLTGGHQLRLREHASMVAAGQQRASLATSLDSIKQAKSLPCVTGLFRLLPQSARPIDAPDYTSGYYRSEECRPTDAELRVFREHDRYESYPETFAPLVNYVQSQDTVKVAANDYNQVMAYVPTRMDPARCLPPNTAPRAMPQELHFHYRDLSGAFVRLEAAYGLPKPNSAASADLIFGVLMTIVGAKKLESLPSKALGIGFDTMAVFVQSGAGRFTRRAEQLNPRSDPANTLLVQFFRLPGVAHRDGKLFEGEQEVTELKKDHFVAWAVCPLLNEEYTYNGRHRVPVFSQSDLPLTTNRVRTIRSRGLAGALKVDGALATHVATSSALLSVVDGHLSYKEAPDNAKIHTSVYEHLPKTTAADYQPAIDSAQLEQSSFGQNCQEAIDNAISGTKRNQYQPLFVPA</sequence>
<dbReference type="Proteomes" id="UP000215902">
    <property type="component" value="Unassembled WGS sequence"/>
</dbReference>
<feature type="compositionally biased region" description="Pro residues" evidence="1">
    <location>
        <begin position="383"/>
        <end position="398"/>
    </location>
</feature>
<proteinExistence type="predicted"/>
<evidence type="ECO:0000313" key="2">
    <source>
        <dbReference type="EMBL" id="PAA65172.1"/>
    </source>
</evidence>
<feature type="compositionally biased region" description="Pro residues" evidence="1">
    <location>
        <begin position="629"/>
        <end position="641"/>
    </location>
</feature>
<reference evidence="2 3" key="1">
    <citation type="submission" date="2017-06" db="EMBL/GenBank/DDBJ databases">
        <title>A platform for efficient transgenesis in Macrostomum lignano, a flatworm model organism for stem cell research.</title>
        <authorList>
            <person name="Berezikov E."/>
        </authorList>
    </citation>
    <scope>NUCLEOTIDE SEQUENCE [LARGE SCALE GENOMIC DNA]</scope>
    <source>
        <strain evidence="2">DV1</strain>
        <tissue evidence="2">Whole organism</tissue>
    </source>
</reference>
<feature type="region of interest" description="Disordered" evidence="1">
    <location>
        <begin position="554"/>
        <end position="578"/>
    </location>
</feature>
<name>A0A267EWQ4_9PLAT</name>
<feature type="region of interest" description="Disordered" evidence="1">
    <location>
        <begin position="611"/>
        <end position="656"/>
    </location>
</feature>
<gene>
    <name evidence="2" type="ORF">BOX15_Mlig001994g2</name>
</gene>
<feature type="region of interest" description="Disordered" evidence="1">
    <location>
        <begin position="376"/>
        <end position="398"/>
    </location>
</feature>
<feature type="non-terminal residue" evidence="2">
    <location>
        <position position="1"/>
    </location>
</feature>
<dbReference type="AlphaFoldDB" id="A0A267EWQ4"/>
<dbReference type="Gene3D" id="1.10.472.80">
    <property type="entry name" value="Ypt/Rab-GAP domain of gyp1p, domain 3"/>
    <property type="match status" value="1"/>
</dbReference>
<comment type="caution">
    <text evidence="2">The sequence shown here is derived from an EMBL/GenBank/DDBJ whole genome shotgun (WGS) entry which is preliminary data.</text>
</comment>
<protein>
    <submittedName>
        <fullName evidence="2">Uncharacterized protein</fullName>
    </submittedName>
</protein>
<dbReference type="OrthoDB" id="70142at2759"/>
<dbReference type="EMBL" id="NIVC01001677">
    <property type="protein sequence ID" value="PAA65172.1"/>
    <property type="molecule type" value="Genomic_DNA"/>
</dbReference>
<keyword evidence="3" id="KW-1185">Reference proteome</keyword>
<evidence type="ECO:0000256" key="1">
    <source>
        <dbReference type="SAM" id="MobiDB-lite"/>
    </source>
</evidence>
<organism evidence="2 3">
    <name type="scientific">Macrostomum lignano</name>
    <dbReference type="NCBI Taxonomy" id="282301"/>
    <lineage>
        <taxon>Eukaryota</taxon>
        <taxon>Metazoa</taxon>
        <taxon>Spiralia</taxon>
        <taxon>Lophotrochozoa</taxon>
        <taxon>Platyhelminthes</taxon>
        <taxon>Rhabditophora</taxon>
        <taxon>Macrostomorpha</taxon>
        <taxon>Macrostomida</taxon>
        <taxon>Macrostomidae</taxon>
        <taxon>Macrostomum</taxon>
    </lineage>
</organism>